<protein>
    <recommendedName>
        <fullName evidence="8">ABC transporter domain-containing protein</fullName>
    </recommendedName>
</protein>
<gene>
    <name evidence="9" type="ORF">BGZ97_009338</name>
</gene>
<evidence type="ECO:0000256" key="3">
    <source>
        <dbReference type="ARBA" id="ARBA00022692"/>
    </source>
</evidence>
<dbReference type="InterPro" id="IPR043926">
    <property type="entry name" value="ABCG_dom"/>
</dbReference>
<keyword evidence="5 7" id="KW-0472">Membrane</keyword>
<comment type="caution">
    <text evidence="9">The sequence shown here is derived from an EMBL/GenBank/DDBJ whole genome shotgun (WGS) entry which is preliminary data.</text>
</comment>
<evidence type="ECO:0000259" key="8">
    <source>
        <dbReference type="PROSITE" id="PS50893"/>
    </source>
</evidence>
<dbReference type="Pfam" id="PF19055">
    <property type="entry name" value="ABC2_membrane_7"/>
    <property type="match status" value="1"/>
</dbReference>
<dbReference type="GO" id="GO:0016020">
    <property type="term" value="C:membrane"/>
    <property type="evidence" value="ECO:0007669"/>
    <property type="project" value="UniProtKB-SubCell"/>
</dbReference>
<dbReference type="Proteomes" id="UP000823405">
    <property type="component" value="Unassembled WGS sequence"/>
</dbReference>
<dbReference type="GO" id="GO:0005524">
    <property type="term" value="F:ATP binding"/>
    <property type="evidence" value="ECO:0007669"/>
    <property type="project" value="InterPro"/>
</dbReference>
<dbReference type="PROSITE" id="PS00211">
    <property type="entry name" value="ABC_TRANSPORTER_1"/>
    <property type="match status" value="1"/>
</dbReference>
<evidence type="ECO:0000256" key="6">
    <source>
        <dbReference type="SAM" id="MobiDB-lite"/>
    </source>
</evidence>
<evidence type="ECO:0000256" key="2">
    <source>
        <dbReference type="ARBA" id="ARBA00022448"/>
    </source>
</evidence>
<organism evidence="9 10">
    <name type="scientific">Linnemannia gamsii</name>
    <dbReference type="NCBI Taxonomy" id="64522"/>
    <lineage>
        <taxon>Eukaryota</taxon>
        <taxon>Fungi</taxon>
        <taxon>Fungi incertae sedis</taxon>
        <taxon>Mucoromycota</taxon>
        <taxon>Mortierellomycotina</taxon>
        <taxon>Mortierellomycetes</taxon>
        <taxon>Mortierellales</taxon>
        <taxon>Mortierellaceae</taxon>
        <taxon>Linnemannia</taxon>
    </lineage>
</organism>
<evidence type="ECO:0000256" key="5">
    <source>
        <dbReference type="ARBA" id="ARBA00023136"/>
    </source>
</evidence>
<dbReference type="InterPro" id="IPR027417">
    <property type="entry name" value="P-loop_NTPase"/>
</dbReference>
<feature type="domain" description="ABC transporter" evidence="8">
    <location>
        <begin position="248"/>
        <end position="476"/>
    </location>
</feature>
<feature type="compositionally biased region" description="Acidic residues" evidence="6">
    <location>
        <begin position="190"/>
        <end position="199"/>
    </location>
</feature>
<dbReference type="OrthoDB" id="66620at2759"/>
<dbReference type="PANTHER" id="PTHR48041">
    <property type="entry name" value="ABC TRANSPORTER G FAMILY MEMBER 28"/>
    <property type="match status" value="1"/>
</dbReference>
<evidence type="ECO:0000256" key="1">
    <source>
        <dbReference type="ARBA" id="ARBA00004141"/>
    </source>
</evidence>
<evidence type="ECO:0000256" key="4">
    <source>
        <dbReference type="ARBA" id="ARBA00022989"/>
    </source>
</evidence>
<feature type="compositionally biased region" description="Polar residues" evidence="6">
    <location>
        <begin position="200"/>
        <end position="209"/>
    </location>
</feature>
<sequence length="498" mass="54791">MSNSSSPGGGLDPLEYYALLKLADAPGLPGQGPTCKYVQTPLAPVNASTPFWTCPAGNYCISPKHVQPCPPGFYCPANTAQPMYCCAGYYCSKDTKTLTLCPQNNYCPTGSVDGGTSCLWLASCPAGSSSASKFGLVIFVLVFIIAICIVFWIHKRLQRVKNHHLEKRLRWIHNHNLQHDNPLMADEADLEREDDDNESEGSTRNNEQVIQMEDTEDKTPNSDGTAAAKPKRPALRRKVTRVTHTFDIEFEHLGLTLSNGTSILQNVSGVLRNGRTCAIMGPSGSGKTTLISMLTSKIPKDEGRILINGQEEDLSHYRKLIGYVPQEDIMMRELTVDDILLHSAYMRLPANLKRAQMTEKVLEIVDFLGLNSVMDSVVGDAEKRGISGGQRKRVNIGMELMNPHLDWTRVQAEMSVESIARRKGLTVAAVIHSPSPVAFDQFDDLLLLGHGGRVVYHGPRTEAPLYFAAIGFPVPKEASPSDFYMDVISNNVKSNLTK</sequence>
<accession>A0A9P6R7Z6</accession>
<dbReference type="InterPro" id="IPR017871">
    <property type="entry name" value="ABC_transporter-like_CS"/>
</dbReference>
<dbReference type="Pfam" id="PF00005">
    <property type="entry name" value="ABC_tran"/>
    <property type="match status" value="1"/>
</dbReference>
<feature type="non-terminal residue" evidence="9">
    <location>
        <position position="498"/>
    </location>
</feature>
<keyword evidence="2" id="KW-0813">Transport</keyword>
<evidence type="ECO:0000313" key="9">
    <source>
        <dbReference type="EMBL" id="KAG0314401.1"/>
    </source>
</evidence>
<evidence type="ECO:0000256" key="7">
    <source>
        <dbReference type="SAM" id="Phobius"/>
    </source>
</evidence>
<keyword evidence="10" id="KW-1185">Reference proteome</keyword>
<proteinExistence type="predicted"/>
<dbReference type="AlphaFoldDB" id="A0A9P6R7Z6"/>
<dbReference type="Gene3D" id="3.40.50.300">
    <property type="entry name" value="P-loop containing nucleotide triphosphate hydrolases"/>
    <property type="match status" value="1"/>
</dbReference>
<dbReference type="InterPro" id="IPR003439">
    <property type="entry name" value="ABC_transporter-like_ATP-bd"/>
</dbReference>
<evidence type="ECO:0000313" key="10">
    <source>
        <dbReference type="Proteomes" id="UP000823405"/>
    </source>
</evidence>
<dbReference type="EMBL" id="JAAAIN010000446">
    <property type="protein sequence ID" value="KAG0314401.1"/>
    <property type="molecule type" value="Genomic_DNA"/>
</dbReference>
<feature type="transmembrane region" description="Helical" evidence="7">
    <location>
        <begin position="134"/>
        <end position="153"/>
    </location>
</feature>
<dbReference type="PROSITE" id="PS50893">
    <property type="entry name" value="ABC_TRANSPORTER_2"/>
    <property type="match status" value="1"/>
</dbReference>
<feature type="region of interest" description="Disordered" evidence="6">
    <location>
        <begin position="190"/>
        <end position="234"/>
    </location>
</feature>
<dbReference type="InterPro" id="IPR050352">
    <property type="entry name" value="ABCG_transporters"/>
</dbReference>
<dbReference type="GO" id="GO:0016887">
    <property type="term" value="F:ATP hydrolysis activity"/>
    <property type="evidence" value="ECO:0007669"/>
    <property type="project" value="InterPro"/>
</dbReference>
<keyword evidence="3 7" id="KW-0812">Transmembrane</keyword>
<dbReference type="SUPFAM" id="SSF52540">
    <property type="entry name" value="P-loop containing nucleoside triphosphate hydrolases"/>
    <property type="match status" value="1"/>
</dbReference>
<name>A0A9P6R7Z6_9FUNG</name>
<dbReference type="GO" id="GO:0140359">
    <property type="term" value="F:ABC-type transporter activity"/>
    <property type="evidence" value="ECO:0007669"/>
    <property type="project" value="InterPro"/>
</dbReference>
<comment type="subcellular location">
    <subcellularLocation>
        <location evidence="1">Membrane</location>
        <topology evidence="1">Multi-pass membrane protein</topology>
    </subcellularLocation>
</comment>
<dbReference type="PANTHER" id="PTHR48041:SF91">
    <property type="entry name" value="ABC TRANSPORTER G FAMILY MEMBER 28"/>
    <property type="match status" value="1"/>
</dbReference>
<reference evidence="9" key="1">
    <citation type="journal article" date="2020" name="Fungal Divers.">
        <title>Resolving the Mortierellaceae phylogeny through synthesis of multi-gene phylogenetics and phylogenomics.</title>
        <authorList>
            <person name="Vandepol N."/>
            <person name="Liber J."/>
            <person name="Desiro A."/>
            <person name="Na H."/>
            <person name="Kennedy M."/>
            <person name="Barry K."/>
            <person name="Grigoriev I.V."/>
            <person name="Miller A.N."/>
            <person name="O'Donnell K."/>
            <person name="Stajich J.E."/>
            <person name="Bonito G."/>
        </authorList>
    </citation>
    <scope>NUCLEOTIDE SEQUENCE</scope>
    <source>
        <strain evidence="9">NVP60</strain>
    </source>
</reference>
<keyword evidence="4 7" id="KW-1133">Transmembrane helix</keyword>